<accession>A0A0D4CCR6</accession>
<evidence type="ECO:0000313" key="1">
    <source>
        <dbReference type="EMBL" id="AJT46555.1"/>
    </source>
</evidence>
<name>A0A0D4CCR6_9GAMM</name>
<organism evidence="1">
    <name type="scientific">Aeromonas sp. C3</name>
    <dbReference type="NCBI Taxonomy" id="1622273"/>
    <lineage>
        <taxon>Bacteria</taxon>
        <taxon>Pseudomonadati</taxon>
        <taxon>Pseudomonadota</taxon>
        <taxon>Gammaproteobacteria</taxon>
        <taxon>Aeromonadales</taxon>
        <taxon>Aeromonadaceae</taxon>
        <taxon>Aeromonas</taxon>
    </lineage>
</organism>
<sequence>MTVGFHVDSYDELDATLPSKPHHITKIKTLKIKILKTLILPILRG</sequence>
<keyword evidence="1" id="KW-0614">Plasmid</keyword>
<proteinExistence type="predicted"/>
<dbReference type="AlphaFoldDB" id="A0A0D4CCR6"/>
<reference evidence="1" key="1">
    <citation type="submission" date="2014-07" db="EMBL/GenBank/DDBJ databases">
        <title>Multiple resistance mechanisms of high-level fluoroquinolone-resistant Aeromonas sp. strain C3 isolated from a waste water treatment plant.</title>
        <authorList>
            <person name="Thawng C.N."/>
            <person name="Kim D.-W."/>
            <person name="Cho Y.-J."/>
            <person name="Hur H.-G."/>
            <person name="Cha C.-J."/>
        </authorList>
    </citation>
    <scope>NUCLEOTIDE SEQUENCE</scope>
    <source>
        <strain evidence="1">C3</strain>
        <plasmid evidence="1">pAC3</plasmid>
    </source>
</reference>
<protein>
    <submittedName>
        <fullName evidence="1">QnrS2</fullName>
    </submittedName>
</protein>
<dbReference type="EMBL" id="KM204147">
    <property type="protein sequence ID" value="AJT46555.1"/>
    <property type="molecule type" value="Genomic_DNA"/>
</dbReference>
<geneLocation type="plasmid" evidence="1">
    <name>pAC3</name>
</geneLocation>